<comment type="cofactor">
    <cofactor evidence="1">
        <name>FAD</name>
        <dbReference type="ChEBI" id="CHEBI:57692"/>
    </cofactor>
</comment>
<dbReference type="GO" id="GO:0034599">
    <property type="term" value="P:cellular response to oxidative stress"/>
    <property type="evidence" value="ECO:0007669"/>
    <property type="project" value="TreeGrafter"/>
</dbReference>
<comment type="catalytic activity">
    <reaction evidence="8">
        <text>2 reduced [2Fe-2S]-[ferredoxin] + NADP(+) + H(+) = 2 oxidized [2Fe-2S]-[ferredoxin] + NADPH</text>
        <dbReference type="Rhea" id="RHEA:20125"/>
        <dbReference type="Rhea" id="RHEA-COMP:10000"/>
        <dbReference type="Rhea" id="RHEA-COMP:10001"/>
        <dbReference type="ChEBI" id="CHEBI:15378"/>
        <dbReference type="ChEBI" id="CHEBI:33737"/>
        <dbReference type="ChEBI" id="CHEBI:33738"/>
        <dbReference type="ChEBI" id="CHEBI:57783"/>
        <dbReference type="ChEBI" id="CHEBI:58349"/>
        <dbReference type="EC" id="1.18.1.2"/>
    </reaction>
</comment>
<dbReference type="Gene3D" id="2.40.30.10">
    <property type="entry name" value="Translation factors"/>
    <property type="match status" value="1"/>
</dbReference>
<dbReference type="InterPro" id="IPR033892">
    <property type="entry name" value="FNR_bac"/>
</dbReference>
<evidence type="ECO:0000256" key="5">
    <source>
        <dbReference type="ARBA" id="ARBA00022827"/>
    </source>
</evidence>
<evidence type="ECO:0000256" key="8">
    <source>
        <dbReference type="ARBA" id="ARBA00047776"/>
    </source>
</evidence>
<dbReference type="PANTHER" id="PTHR47878:SF1">
    <property type="entry name" value="FLAVODOXIN_FERREDOXIN--NADP REDUCTASE"/>
    <property type="match status" value="1"/>
</dbReference>
<dbReference type="SUPFAM" id="SSF52343">
    <property type="entry name" value="Ferredoxin reductase-like, C-terminal NADP-linked domain"/>
    <property type="match status" value="1"/>
</dbReference>
<feature type="domain" description="FAD-binding FR-type" evidence="9">
    <location>
        <begin position="17"/>
        <end position="117"/>
    </location>
</feature>
<dbReference type="InterPro" id="IPR001709">
    <property type="entry name" value="Flavoprot_Pyr_Nucl_cyt_Rdtase"/>
</dbReference>
<dbReference type="AlphaFoldDB" id="A0A6G7VLQ0"/>
<dbReference type="EMBL" id="CP049811">
    <property type="protein sequence ID" value="QIK40778.1"/>
    <property type="molecule type" value="Genomic_DNA"/>
</dbReference>
<dbReference type="EC" id="1.18.1.2" evidence="3"/>
<accession>A0A6G7VLQ0</accession>
<reference evidence="10 11" key="1">
    <citation type="submission" date="2020-03" db="EMBL/GenBank/DDBJ databases">
        <title>Complete genome sequence of Monaibacterium sp. ALG8 with diverse plasmids.</title>
        <authorList>
            <person name="Sun C."/>
        </authorList>
    </citation>
    <scope>NUCLEOTIDE SEQUENCE [LARGE SCALE GENOMIC DNA]</scope>
    <source>
        <strain evidence="10 11">ALG8</strain>
    </source>
</reference>
<keyword evidence="7" id="KW-0560">Oxidoreductase</keyword>
<evidence type="ECO:0000256" key="2">
    <source>
        <dbReference type="ARBA" id="ARBA00008312"/>
    </source>
</evidence>
<proteinExistence type="inferred from homology"/>
<evidence type="ECO:0000256" key="1">
    <source>
        <dbReference type="ARBA" id="ARBA00001974"/>
    </source>
</evidence>
<dbReference type="Pfam" id="PF00970">
    <property type="entry name" value="FAD_binding_6"/>
    <property type="match status" value="1"/>
</dbReference>
<evidence type="ECO:0000256" key="4">
    <source>
        <dbReference type="ARBA" id="ARBA00022630"/>
    </source>
</evidence>
<name>A0A6G7VLQ0_9RHOB</name>
<dbReference type="Gene3D" id="3.40.50.80">
    <property type="entry name" value="Nucleotide-binding domain of ferredoxin-NADP reductase (FNR) module"/>
    <property type="match status" value="1"/>
</dbReference>
<evidence type="ECO:0000313" key="11">
    <source>
        <dbReference type="Proteomes" id="UP000500791"/>
    </source>
</evidence>
<dbReference type="PROSITE" id="PS51384">
    <property type="entry name" value="FAD_FR"/>
    <property type="match status" value="1"/>
</dbReference>
<dbReference type="GO" id="GO:0004324">
    <property type="term" value="F:ferredoxin-NADP+ reductase activity"/>
    <property type="evidence" value="ECO:0007669"/>
    <property type="project" value="UniProtKB-EC"/>
</dbReference>
<dbReference type="InterPro" id="IPR008333">
    <property type="entry name" value="Cbr1-like_FAD-bd_dom"/>
</dbReference>
<dbReference type="InterPro" id="IPR051930">
    <property type="entry name" value="FNR_type-1"/>
</dbReference>
<dbReference type="Proteomes" id="UP000500791">
    <property type="component" value="Chromosome"/>
</dbReference>
<dbReference type="PRINTS" id="PR00371">
    <property type="entry name" value="FPNCR"/>
</dbReference>
<dbReference type="InterPro" id="IPR017927">
    <property type="entry name" value="FAD-bd_FR_type"/>
</dbReference>
<keyword evidence="11" id="KW-1185">Reference proteome</keyword>
<dbReference type="KEGG" id="mon:G8E03_08365"/>
<gene>
    <name evidence="10" type="ORF">G8E03_08365</name>
</gene>
<dbReference type="InterPro" id="IPR017938">
    <property type="entry name" value="Riboflavin_synthase-like_b-brl"/>
</dbReference>
<dbReference type="GO" id="GO:0042167">
    <property type="term" value="P:heme catabolic process"/>
    <property type="evidence" value="ECO:0007669"/>
    <property type="project" value="TreeGrafter"/>
</dbReference>
<keyword evidence="4" id="KW-0285">Flavoprotein</keyword>
<evidence type="ECO:0000256" key="7">
    <source>
        <dbReference type="ARBA" id="ARBA00023002"/>
    </source>
</evidence>
<evidence type="ECO:0000313" key="10">
    <source>
        <dbReference type="EMBL" id="QIK40778.1"/>
    </source>
</evidence>
<dbReference type="InterPro" id="IPR039261">
    <property type="entry name" value="FNR_nucleotide-bd"/>
</dbReference>
<sequence>MTYSSATPLEDLPRGLQGVVFLKVTSVTHWTDRTFSFTCERPETLRFRSGEFAMIGLVDGERPLLRAYSIASPAWDDELEFYSIKVEDGPLTSRLRHLKVGDEIVMRAKPVGTLVHDALTPGKRLILFSTGTGIAPFASVIRDPETYEKFDEVILTQTCREVAELDYGRHLISGIADHEFLPEIVGNKLRFIGTTTREPSQLMGRMTDWLRDGRFAEATGAPLDPATDRVMICGSLDMLKDHKQICEDAGMREGSNSAPGDFVIEKAFVD</sequence>
<keyword evidence="5" id="KW-0274">FAD</keyword>
<dbReference type="SUPFAM" id="SSF63380">
    <property type="entry name" value="Riboflavin synthase domain-like"/>
    <property type="match status" value="1"/>
</dbReference>
<dbReference type="RefSeq" id="WP_166190612.1">
    <property type="nucleotide sequence ID" value="NZ_CP049811.1"/>
</dbReference>
<dbReference type="CDD" id="cd06195">
    <property type="entry name" value="FNR1"/>
    <property type="match status" value="1"/>
</dbReference>
<organism evidence="10 11">
    <name type="scientific">Pontivivens nitratireducens</name>
    <dbReference type="NCBI Taxonomy" id="2758038"/>
    <lineage>
        <taxon>Bacteria</taxon>
        <taxon>Pseudomonadati</taxon>
        <taxon>Pseudomonadota</taxon>
        <taxon>Alphaproteobacteria</taxon>
        <taxon>Rhodobacterales</taxon>
        <taxon>Paracoccaceae</taxon>
        <taxon>Pontivivens</taxon>
    </lineage>
</organism>
<evidence type="ECO:0000256" key="6">
    <source>
        <dbReference type="ARBA" id="ARBA00022857"/>
    </source>
</evidence>
<dbReference type="PANTHER" id="PTHR47878">
    <property type="entry name" value="OXIDOREDUCTASE FAD/NAD(P)-BINDING DOMAIN PROTEIN"/>
    <property type="match status" value="1"/>
</dbReference>
<evidence type="ECO:0000256" key="3">
    <source>
        <dbReference type="ARBA" id="ARBA00013223"/>
    </source>
</evidence>
<comment type="similarity">
    <text evidence="2">Belongs to the ferredoxin--NADP reductase type 1 family.</text>
</comment>
<evidence type="ECO:0000259" key="9">
    <source>
        <dbReference type="PROSITE" id="PS51384"/>
    </source>
</evidence>
<protein>
    <recommendedName>
        <fullName evidence="3">ferredoxin--NADP(+) reductase</fullName>
        <ecNumber evidence="3">1.18.1.2</ecNumber>
    </recommendedName>
</protein>
<keyword evidence="6" id="KW-0521">NADP</keyword>